<keyword evidence="4" id="KW-1185">Reference proteome</keyword>
<comment type="similarity">
    <text evidence="1">Belongs to the PemK/MazF family.</text>
</comment>
<dbReference type="Pfam" id="PF02452">
    <property type="entry name" value="PemK_toxin"/>
    <property type="match status" value="1"/>
</dbReference>
<organism evidence="3 4">
    <name type="scientific">Euzebya pacifica</name>
    <dbReference type="NCBI Taxonomy" id="1608957"/>
    <lineage>
        <taxon>Bacteria</taxon>
        <taxon>Bacillati</taxon>
        <taxon>Actinomycetota</taxon>
        <taxon>Nitriliruptoria</taxon>
        <taxon>Euzebyales</taxon>
    </lineage>
</organism>
<dbReference type="KEGG" id="euz:DVS28_a4298"/>
<dbReference type="GO" id="GO:0004521">
    <property type="term" value="F:RNA endonuclease activity"/>
    <property type="evidence" value="ECO:0007669"/>
    <property type="project" value="TreeGrafter"/>
</dbReference>
<evidence type="ECO:0000256" key="1">
    <source>
        <dbReference type="ARBA" id="ARBA00007521"/>
    </source>
</evidence>
<name>A0A346Y3B7_9ACTN</name>
<dbReference type="EMBL" id="CP031165">
    <property type="protein sequence ID" value="AXV08964.1"/>
    <property type="molecule type" value="Genomic_DNA"/>
</dbReference>
<evidence type="ECO:0000313" key="3">
    <source>
        <dbReference type="EMBL" id="AXV08964.1"/>
    </source>
</evidence>
<dbReference type="InterPro" id="IPR003477">
    <property type="entry name" value="PemK-like"/>
</dbReference>
<accession>A0A346Y3B7</accession>
<dbReference type="GO" id="GO:0006402">
    <property type="term" value="P:mRNA catabolic process"/>
    <property type="evidence" value="ECO:0007669"/>
    <property type="project" value="TreeGrafter"/>
</dbReference>
<dbReference type="PANTHER" id="PTHR33988">
    <property type="entry name" value="ENDORIBONUCLEASE MAZF-RELATED"/>
    <property type="match status" value="1"/>
</dbReference>
<dbReference type="PANTHER" id="PTHR33988:SF2">
    <property type="entry name" value="ENDORIBONUCLEASE MAZF"/>
    <property type="match status" value="1"/>
</dbReference>
<dbReference type="Gene3D" id="2.30.30.110">
    <property type="match status" value="1"/>
</dbReference>
<dbReference type="InterPro" id="IPR011067">
    <property type="entry name" value="Plasmid_toxin/cell-grow_inhib"/>
</dbReference>
<dbReference type="Proteomes" id="UP000264006">
    <property type="component" value="Chromosome"/>
</dbReference>
<evidence type="ECO:0000313" key="4">
    <source>
        <dbReference type="Proteomes" id="UP000264006"/>
    </source>
</evidence>
<dbReference type="SUPFAM" id="SSF50118">
    <property type="entry name" value="Cell growth inhibitor/plasmid maintenance toxic component"/>
    <property type="match status" value="1"/>
</dbReference>
<dbReference type="RefSeq" id="WP_216826202.1">
    <property type="nucleotide sequence ID" value="NZ_CP031165.1"/>
</dbReference>
<reference evidence="3 4" key="1">
    <citation type="submission" date="2018-09" db="EMBL/GenBank/DDBJ databases">
        <title>Complete genome sequence of Euzebya sp. DY32-46 isolated from seawater of Pacific Ocean.</title>
        <authorList>
            <person name="Xu L."/>
            <person name="Wu Y.-H."/>
            <person name="Xu X.-W."/>
        </authorList>
    </citation>
    <scope>NUCLEOTIDE SEQUENCE [LARGE SCALE GENOMIC DNA]</scope>
    <source>
        <strain evidence="3 4">DY32-46</strain>
    </source>
</reference>
<dbReference type="GO" id="GO:0016075">
    <property type="term" value="P:rRNA catabolic process"/>
    <property type="evidence" value="ECO:0007669"/>
    <property type="project" value="TreeGrafter"/>
</dbReference>
<dbReference type="GO" id="GO:0003677">
    <property type="term" value="F:DNA binding"/>
    <property type="evidence" value="ECO:0007669"/>
    <property type="project" value="InterPro"/>
</dbReference>
<evidence type="ECO:0000256" key="2">
    <source>
        <dbReference type="ARBA" id="ARBA00022649"/>
    </source>
</evidence>
<sequence>MHRGEVWWADVPGDKRRPVLILTRERFIPRLRSLLVAPVTTTVRDIPTEVVLDQGVGMPQRCAANFDNTLTIPADAMVDRITALPEDVMAEVCAAYRFAAGC</sequence>
<keyword evidence="2" id="KW-1277">Toxin-antitoxin system</keyword>
<gene>
    <name evidence="3" type="ORF">DVS28_a4298</name>
</gene>
<dbReference type="AlphaFoldDB" id="A0A346Y3B7"/>
<proteinExistence type="inferred from homology"/>
<protein>
    <submittedName>
        <fullName evidence="3">Death on curing protein, Doc toxin</fullName>
    </submittedName>
</protein>